<dbReference type="EMBL" id="QKYD01000125">
    <property type="protein sequence ID" value="REI20502.1"/>
    <property type="molecule type" value="Genomic_DNA"/>
</dbReference>
<dbReference type="Proteomes" id="UP000256337">
    <property type="component" value="Unassembled WGS sequence"/>
</dbReference>
<name>A0A3E0ILC0_9STAP</name>
<dbReference type="RefSeq" id="WP_115871767.1">
    <property type="nucleotide sequence ID" value="NZ_QKXN01000130.1"/>
</dbReference>
<evidence type="ECO:0000313" key="2">
    <source>
        <dbReference type="EMBL" id="REI20502.1"/>
    </source>
</evidence>
<evidence type="ECO:0000313" key="1">
    <source>
        <dbReference type="EMBL" id="REH90217.1"/>
    </source>
</evidence>
<proteinExistence type="predicted"/>
<organism evidence="1 4">
    <name type="scientific">Staphylococcus felis</name>
    <dbReference type="NCBI Taxonomy" id="46127"/>
    <lineage>
        <taxon>Bacteria</taxon>
        <taxon>Bacillati</taxon>
        <taxon>Bacillota</taxon>
        <taxon>Bacilli</taxon>
        <taxon>Bacillales</taxon>
        <taxon>Staphylococcaceae</taxon>
        <taxon>Staphylococcus</taxon>
    </lineage>
</organism>
<reference evidence="3 4" key="1">
    <citation type="journal article" date="2018" name="Vet. Microbiol.">
        <title>Characterisation of Staphylococcus felis isolated from cats using whole genome sequencing.</title>
        <authorList>
            <person name="Worthing K."/>
            <person name="Pang S."/>
            <person name="Trott D.J."/>
            <person name="Abraham S."/>
            <person name="Coombs G.W."/>
            <person name="Jordan D."/>
            <person name="McIntyre L."/>
            <person name="Davies M.R."/>
            <person name="Norris J."/>
        </authorList>
    </citation>
    <scope>NUCLEOTIDE SEQUENCE [LARGE SCALE GENOMIC DNA]</scope>
    <source>
        <strain evidence="2 3">F25</strain>
        <strain evidence="1 4">F9</strain>
    </source>
</reference>
<gene>
    <name evidence="2" type="ORF">DOS76_08790</name>
    <name evidence="1" type="ORF">DOS83_12680</name>
</gene>
<evidence type="ECO:0000313" key="4">
    <source>
        <dbReference type="Proteomes" id="UP000256562"/>
    </source>
</evidence>
<sequence length="160" mass="19596">MILYEFLTEEQKEIAESNKITQSIYDKRVKNGWNFEYAYKLNKSFRKHGDEYFMFITVLGKQYKVSPQDQFILDKNGVSRSMLIQRIRTGYSYDLAVRLKLNESEEDYYERIFIEKWEEKERAKEEHKKKTMQRQKIKSIPKSQYFNHLEYTLLRNFKEA</sequence>
<comment type="caution">
    <text evidence="1">The sequence shown here is derived from an EMBL/GenBank/DDBJ whole genome shotgun (WGS) entry which is preliminary data.</text>
</comment>
<dbReference type="EMBL" id="QKXQ01000627">
    <property type="protein sequence ID" value="REH90217.1"/>
    <property type="molecule type" value="Genomic_DNA"/>
</dbReference>
<dbReference type="AlphaFoldDB" id="A0A3E0ILC0"/>
<evidence type="ECO:0000313" key="3">
    <source>
        <dbReference type="Proteomes" id="UP000256337"/>
    </source>
</evidence>
<dbReference type="Proteomes" id="UP000256562">
    <property type="component" value="Unassembled WGS sequence"/>
</dbReference>
<accession>A0A3E0ILC0</accession>
<protein>
    <submittedName>
        <fullName evidence="1">Uncharacterized protein</fullName>
    </submittedName>
</protein>